<gene>
    <name evidence="8" type="ORF">ACFFH7_04935</name>
</gene>
<evidence type="ECO:0000256" key="1">
    <source>
        <dbReference type="ARBA" id="ARBA00010641"/>
    </source>
</evidence>
<keyword evidence="5" id="KW-0804">Transcription</keyword>
<dbReference type="CDD" id="cd06171">
    <property type="entry name" value="Sigma70_r4"/>
    <property type="match status" value="1"/>
</dbReference>
<feature type="domain" description="RNA polymerase sigma-70 region 2" evidence="6">
    <location>
        <begin position="40"/>
        <end position="107"/>
    </location>
</feature>
<dbReference type="Proteomes" id="UP001589810">
    <property type="component" value="Unassembled WGS sequence"/>
</dbReference>
<proteinExistence type="inferred from homology"/>
<reference evidence="8 9" key="1">
    <citation type="submission" date="2024-09" db="EMBL/GenBank/DDBJ databases">
        <authorList>
            <person name="Sun Q."/>
            <person name="Mori K."/>
        </authorList>
    </citation>
    <scope>NUCLEOTIDE SEQUENCE [LARGE SCALE GENOMIC DNA]</scope>
    <source>
        <strain evidence="8 9">TBRC 1432</strain>
    </source>
</reference>
<evidence type="ECO:0000313" key="8">
    <source>
        <dbReference type="EMBL" id="MFC0540811.1"/>
    </source>
</evidence>
<name>A0ABV6MLP1_9PSEU</name>
<keyword evidence="9" id="KW-1185">Reference proteome</keyword>
<dbReference type="EMBL" id="JBHLUD010000001">
    <property type="protein sequence ID" value="MFC0540811.1"/>
    <property type="molecule type" value="Genomic_DNA"/>
</dbReference>
<dbReference type="NCBIfam" id="TIGR02937">
    <property type="entry name" value="sigma70-ECF"/>
    <property type="match status" value="1"/>
</dbReference>
<dbReference type="Pfam" id="PF04542">
    <property type="entry name" value="Sigma70_r2"/>
    <property type="match status" value="1"/>
</dbReference>
<dbReference type="InterPro" id="IPR036388">
    <property type="entry name" value="WH-like_DNA-bd_sf"/>
</dbReference>
<protein>
    <submittedName>
        <fullName evidence="8">RNA polymerase sigma factor</fullName>
    </submittedName>
</protein>
<keyword evidence="4" id="KW-0238">DNA-binding</keyword>
<evidence type="ECO:0000256" key="4">
    <source>
        <dbReference type="ARBA" id="ARBA00023125"/>
    </source>
</evidence>
<dbReference type="PANTHER" id="PTHR43133">
    <property type="entry name" value="RNA POLYMERASE ECF-TYPE SIGMA FACTO"/>
    <property type="match status" value="1"/>
</dbReference>
<evidence type="ECO:0000259" key="6">
    <source>
        <dbReference type="Pfam" id="PF04542"/>
    </source>
</evidence>
<keyword evidence="2" id="KW-0805">Transcription regulation</keyword>
<dbReference type="SUPFAM" id="SSF88659">
    <property type="entry name" value="Sigma3 and sigma4 domains of RNA polymerase sigma factors"/>
    <property type="match status" value="1"/>
</dbReference>
<feature type="domain" description="RNA polymerase sigma factor 70 region 4 type 2" evidence="7">
    <location>
        <begin position="143"/>
        <end position="193"/>
    </location>
</feature>
<organism evidence="8 9">
    <name type="scientific">Kutzneria chonburiensis</name>
    <dbReference type="NCBI Taxonomy" id="1483604"/>
    <lineage>
        <taxon>Bacteria</taxon>
        <taxon>Bacillati</taxon>
        <taxon>Actinomycetota</taxon>
        <taxon>Actinomycetes</taxon>
        <taxon>Pseudonocardiales</taxon>
        <taxon>Pseudonocardiaceae</taxon>
        <taxon>Kutzneria</taxon>
    </lineage>
</organism>
<accession>A0ABV6MLP1</accession>
<evidence type="ECO:0000256" key="2">
    <source>
        <dbReference type="ARBA" id="ARBA00023015"/>
    </source>
</evidence>
<evidence type="ECO:0000256" key="3">
    <source>
        <dbReference type="ARBA" id="ARBA00023082"/>
    </source>
</evidence>
<dbReference type="PANTHER" id="PTHR43133:SF8">
    <property type="entry name" value="RNA POLYMERASE SIGMA FACTOR HI_1459-RELATED"/>
    <property type="match status" value="1"/>
</dbReference>
<dbReference type="InterPro" id="IPR014284">
    <property type="entry name" value="RNA_pol_sigma-70_dom"/>
</dbReference>
<dbReference type="RefSeq" id="WP_273939657.1">
    <property type="nucleotide sequence ID" value="NZ_CP097263.1"/>
</dbReference>
<sequence>MNTDPLSERTASLGIGTSMRPRNFFRHSLVDHPVEDLESLYREHVHALLGYAARRLGDPNEAADVVAAVFLAVLERPGGYDPARGTPRAWLFGIAAHMIASRGRRRSAEYRALQRVYGQRTLAADDFAELEARVDAANAATAVLAGLDDLPPAERELFLLVSLDELTPIEAAEVLGISPSAARMRLTRARRKLTPLAEGSTCLS</sequence>
<dbReference type="Gene3D" id="1.10.10.10">
    <property type="entry name" value="Winged helix-like DNA-binding domain superfamily/Winged helix DNA-binding domain"/>
    <property type="match status" value="1"/>
</dbReference>
<dbReference type="Pfam" id="PF08281">
    <property type="entry name" value="Sigma70_r4_2"/>
    <property type="match status" value="1"/>
</dbReference>
<evidence type="ECO:0000259" key="7">
    <source>
        <dbReference type="Pfam" id="PF08281"/>
    </source>
</evidence>
<comment type="caution">
    <text evidence="8">The sequence shown here is derived from an EMBL/GenBank/DDBJ whole genome shotgun (WGS) entry which is preliminary data.</text>
</comment>
<comment type="similarity">
    <text evidence="1">Belongs to the sigma-70 factor family. ECF subfamily.</text>
</comment>
<dbReference type="InterPro" id="IPR039425">
    <property type="entry name" value="RNA_pol_sigma-70-like"/>
</dbReference>
<keyword evidence="3" id="KW-0731">Sigma factor</keyword>
<dbReference type="Gene3D" id="1.10.1740.10">
    <property type="match status" value="1"/>
</dbReference>
<evidence type="ECO:0000256" key="5">
    <source>
        <dbReference type="ARBA" id="ARBA00023163"/>
    </source>
</evidence>
<dbReference type="InterPro" id="IPR013324">
    <property type="entry name" value="RNA_pol_sigma_r3/r4-like"/>
</dbReference>
<dbReference type="InterPro" id="IPR013249">
    <property type="entry name" value="RNA_pol_sigma70_r4_t2"/>
</dbReference>
<evidence type="ECO:0000313" key="9">
    <source>
        <dbReference type="Proteomes" id="UP001589810"/>
    </source>
</evidence>
<dbReference type="InterPro" id="IPR007627">
    <property type="entry name" value="RNA_pol_sigma70_r2"/>
</dbReference>
<dbReference type="SUPFAM" id="SSF88946">
    <property type="entry name" value="Sigma2 domain of RNA polymerase sigma factors"/>
    <property type="match status" value="1"/>
</dbReference>
<dbReference type="InterPro" id="IPR013325">
    <property type="entry name" value="RNA_pol_sigma_r2"/>
</dbReference>